<evidence type="ECO:0000313" key="2">
    <source>
        <dbReference type="EMBL" id="MEI1248757.1"/>
    </source>
</evidence>
<dbReference type="Proteomes" id="UP001531129">
    <property type="component" value="Unassembled WGS sequence"/>
</dbReference>
<proteinExistence type="predicted"/>
<protein>
    <submittedName>
        <fullName evidence="2">Iron-sulfur cluster assembly scaffold protein</fullName>
    </submittedName>
</protein>
<keyword evidence="3" id="KW-1185">Reference proteome</keyword>
<feature type="domain" description="NIF system FeS cluster assembly NifU N-terminal" evidence="1">
    <location>
        <begin position="4"/>
        <end position="111"/>
    </location>
</feature>
<dbReference type="SUPFAM" id="SSF82649">
    <property type="entry name" value="SufE/NifU"/>
    <property type="match status" value="1"/>
</dbReference>
<dbReference type="Gene3D" id="3.90.1010.10">
    <property type="match status" value="1"/>
</dbReference>
<accession>A0ABU8CIP6</accession>
<comment type="caution">
    <text evidence="2">The sequence shown here is derived from an EMBL/GenBank/DDBJ whole genome shotgun (WGS) entry which is preliminary data.</text>
</comment>
<dbReference type="InterPro" id="IPR002871">
    <property type="entry name" value="NIF_FeS_clus_asmbl_NifU_N"/>
</dbReference>
<dbReference type="RefSeq" id="WP_264396736.1">
    <property type="nucleotide sequence ID" value="NZ_JBAMYB010000006.1"/>
</dbReference>
<dbReference type="EMBL" id="JBAMYC010000006">
    <property type="protein sequence ID" value="MEI1248757.1"/>
    <property type="molecule type" value="Genomic_DNA"/>
</dbReference>
<reference evidence="2 3" key="1">
    <citation type="submission" date="2024-01" db="EMBL/GenBank/DDBJ databases">
        <title>Draft genome sequences of three bacterial strains isolated from Acacia saligna represent a potential new species within the genus Rhizobium.</title>
        <authorList>
            <person name="Tambong J.T."/>
            <person name="Mnasri B."/>
        </authorList>
    </citation>
    <scope>NUCLEOTIDE SEQUENCE [LARGE SCALE GENOMIC DNA]</scope>
    <source>
        <strain evidence="2 3">1AS12I</strain>
    </source>
</reference>
<gene>
    <name evidence="2" type="ORF">V8Q02_12065</name>
</gene>
<sequence>MWDYWSRIQDYFLNSMNAGVLEALNPVTQIGATFCRKALEAMTRANAVAQVLTAAGFQNWRSSYAFVSSSVMTKFLNGKIVDDRVRIAHLARAAHRSSLSPEKTHCCSATNYTATASSLSGNRLFDHEEDACLHKSFNVNGVTGGTAVSPDSTPSSSPMRRSVLAARSHAPTRWKVLAGDMQRWSPNDSLCVKRPAQLAEKTTAPKRRGRLWRREIASAAIRGASQLETAEFAQ</sequence>
<evidence type="ECO:0000313" key="3">
    <source>
        <dbReference type="Proteomes" id="UP001531129"/>
    </source>
</evidence>
<dbReference type="Pfam" id="PF01592">
    <property type="entry name" value="NifU_N"/>
    <property type="match status" value="1"/>
</dbReference>
<evidence type="ECO:0000259" key="1">
    <source>
        <dbReference type="Pfam" id="PF01592"/>
    </source>
</evidence>
<name>A0ABU8CIP6_9HYPH</name>
<organism evidence="2 3">
    <name type="scientific">Rhizobium aouanii</name>
    <dbReference type="NCBI Taxonomy" id="3118145"/>
    <lineage>
        <taxon>Bacteria</taxon>
        <taxon>Pseudomonadati</taxon>
        <taxon>Pseudomonadota</taxon>
        <taxon>Alphaproteobacteria</taxon>
        <taxon>Hyphomicrobiales</taxon>
        <taxon>Rhizobiaceae</taxon>
        <taxon>Rhizobium/Agrobacterium group</taxon>
        <taxon>Rhizobium</taxon>
    </lineage>
</organism>